<feature type="transmembrane region" description="Helical" evidence="1">
    <location>
        <begin position="94"/>
        <end position="113"/>
    </location>
</feature>
<organism evidence="2 3">
    <name type="scientific">Engelhardtia mirabilis</name>
    <dbReference type="NCBI Taxonomy" id="2528011"/>
    <lineage>
        <taxon>Bacteria</taxon>
        <taxon>Pseudomonadati</taxon>
        <taxon>Planctomycetota</taxon>
        <taxon>Planctomycetia</taxon>
        <taxon>Planctomycetia incertae sedis</taxon>
        <taxon>Engelhardtia</taxon>
    </lineage>
</organism>
<dbReference type="EMBL" id="CP036287">
    <property type="protein sequence ID" value="QDU68867.1"/>
    <property type="molecule type" value="Genomic_DNA"/>
</dbReference>
<feature type="transmembrane region" description="Helical" evidence="1">
    <location>
        <begin position="201"/>
        <end position="221"/>
    </location>
</feature>
<dbReference type="KEGG" id="pbap:Pla133_39770"/>
<accession>A0A518BPG3</accession>
<evidence type="ECO:0000313" key="3">
    <source>
        <dbReference type="Proteomes" id="UP000316921"/>
    </source>
</evidence>
<dbReference type="InterPro" id="IPR030802">
    <property type="entry name" value="Permease_MalE"/>
</dbReference>
<keyword evidence="1" id="KW-1133">Transmembrane helix</keyword>
<gene>
    <name evidence="2" type="primary">mlaE_2</name>
    <name evidence="2" type="ORF">Pla133_39770</name>
</gene>
<feature type="transmembrane region" description="Helical" evidence="1">
    <location>
        <begin position="40"/>
        <end position="64"/>
    </location>
</feature>
<name>A0A518BPG3_9BACT</name>
<dbReference type="Pfam" id="PF02405">
    <property type="entry name" value="MlaE"/>
    <property type="match status" value="1"/>
</dbReference>
<keyword evidence="3" id="KW-1185">Reference proteome</keyword>
<proteinExistence type="predicted"/>
<evidence type="ECO:0000313" key="2">
    <source>
        <dbReference type="EMBL" id="QDU68867.1"/>
    </source>
</evidence>
<dbReference type="PANTHER" id="PTHR30188:SF4">
    <property type="entry name" value="PROTEIN TRIGALACTOSYLDIACYLGLYCEROL 1, CHLOROPLASTIC"/>
    <property type="match status" value="1"/>
</dbReference>
<evidence type="ECO:0000256" key="1">
    <source>
        <dbReference type="SAM" id="Phobius"/>
    </source>
</evidence>
<keyword evidence="1" id="KW-0812">Transmembrane</keyword>
<reference evidence="2 3" key="1">
    <citation type="submission" date="2019-02" db="EMBL/GenBank/DDBJ databases">
        <title>Deep-cultivation of Planctomycetes and their phenomic and genomic characterization uncovers novel biology.</title>
        <authorList>
            <person name="Wiegand S."/>
            <person name="Jogler M."/>
            <person name="Boedeker C."/>
            <person name="Pinto D."/>
            <person name="Vollmers J."/>
            <person name="Rivas-Marin E."/>
            <person name="Kohn T."/>
            <person name="Peeters S.H."/>
            <person name="Heuer A."/>
            <person name="Rast P."/>
            <person name="Oberbeckmann S."/>
            <person name="Bunk B."/>
            <person name="Jeske O."/>
            <person name="Meyerdierks A."/>
            <person name="Storesund J.E."/>
            <person name="Kallscheuer N."/>
            <person name="Luecker S."/>
            <person name="Lage O.M."/>
            <person name="Pohl T."/>
            <person name="Merkel B.J."/>
            <person name="Hornburger P."/>
            <person name="Mueller R.-W."/>
            <person name="Bruemmer F."/>
            <person name="Labrenz M."/>
            <person name="Spormann A.M."/>
            <person name="Op den Camp H."/>
            <person name="Overmann J."/>
            <person name="Amann R."/>
            <person name="Jetten M.S.M."/>
            <person name="Mascher T."/>
            <person name="Medema M.H."/>
            <person name="Devos D.P."/>
            <person name="Kaster A.-K."/>
            <person name="Ovreas L."/>
            <person name="Rohde M."/>
            <person name="Galperin M.Y."/>
            <person name="Jogler C."/>
        </authorList>
    </citation>
    <scope>NUCLEOTIDE SEQUENCE [LARGE SCALE GENOMIC DNA]</scope>
    <source>
        <strain evidence="2 3">Pla133</strain>
    </source>
</reference>
<dbReference type="Proteomes" id="UP000316921">
    <property type="component" value="Chromosome"/>
</dbReference>
<sequence>MFRAIQETSRMYGARVELLFEAVMQLHGTWRRRSQIADQLYVAGVQVTHVVLLVGLFAGMIMALQTGLYLAQLGQQDQIGVIVALSMAREMGPFITGIVLAATAGSALAAELGTMSVSDELAALEVMSVDRTNYLVMPRVVALAIACPILTIIADGIGIAGGGLVASTSLNVELQLYFITALDALKSPGDLIALPKDVYSGLLKAFVFGIIIAVISCHAGITTRGGALGVGRATRQAVRDSIITIIISNYFLTWLMYQA</sequence>
<feature type="transmembrane region" description="Helical" evidence="1">
    <location>
        <begin position="241"/>
        <end position="257"/>
    </location>
</feature>
<dbReference type="GO" id="GO:0005548">
    <property type="term" value="F:phospholipid transporter activity"/>
    <property type="evidence" value="ECO:0007669"/>
    <property type="project" value="TreeGrafter"/>
</dbReference>
<dbReference type="AlphaFoldDB" id="A0A518BPG3"/>
<feature type="transmembrane region" description="Helical" evidence="1">
    <location>
        <begin position="134"/>
        <end position="153"/>
    </location>
</feature>
<dbReference type="RefSeq" id="WP_145068245.1">
    <property type="nucleotide sequence ID" value="NZ_CP036287.1"/>
</dbReference>
<keyword evidence="1" id="KW-0472">Membrane</keyword>
<dbReference type="PANTHER" id="PTHR30188">
    <property type="entry name" value="ABC TRANSPORTER PERMEASE PROTEIN-RELATED"/>
    <property type="match status" value="1"/>
</dbReference>
<protein>
    <submittedName>
        <fullName evidence="2">ABC transport permease subunit MlaE</fullName>
    </submittedName>
</protein>
<dbReference type="GO" id="GO:0043190">
    <property type="term" value="C:ATP-binding cassette (ABC) transporter complex"/>
    <property type="evidence" value="ECO:0007669"/>
    <property type="project" value="InterPro"/>
</dbReference>